<geneLocation type="plasmid" evidence="1 2">
    <name>pAC1520</name>
</geneLocation>
<dbReference type="AlphaFoldDB" id="A0AAJ6CTE0"/>
<dbReference type="EMBL" id="CP120943">
    <property type="protein sequence ID" value="WFG00385.1"/>
    <property type="molecule type" value="Genomic_DNA"/>
</dbReference>
<keyword evidence="1" id="KW-0614">Plasmid</keyword>
<gene>
    <name evidence="1" type="ORF">P5S46_22150</name>
</gene>
<protein>
    <submittedName>
        <fullName evidence="1">ASCH domain-containing protein</fullName>
    </submittedName>
</protein>
<name>A0AAJ6CTE0_AERCA</name>
<reference evidence="1" key="1">
    <citation type="submission" date="2023-03" db="EMBL/GenBank/DDBJ databases">
        <title>Aeromonas caviae strain AC1520.</title>
        <authorList>
            <person name="Xie T."/>
            <person name="Zhang Q."/>
            <person name="Deng J."/>
            <person name="Li X."/>
        </authorList>
    </citation>
    <scope>NUCLEOTIDE SEQUENCE</scope>
    <source>
        <strain evidence="1">AC1520</strain>
        <plasmid evidence="1">pAC1520</plasmid>
    </source>
</reference>
<dbReference type="RefSeq" id="WP_128341570.1">
    <property type="nucleotide sequence ID" value="NZ_CP120943.1"/>
</dbReference>
<evidence type="ECO:0000313" key="2">
    <source>
        <dbReference type="Proteomes" id="UP001218423"/>
    </source>
</evidence>
<organism evidence="1 2">
    <name type="scientific">Aeromonas caviae</name>
    <name type="common">Aeromonas punctata</name>
    <dbReference type="NCBI Taxonomy" id="648"/>
    <lineage>
        <taxon>Bacteria</taxon>
        <taxon>Pseudomonadati</taxon>
        <taxon>Pseudomonadota</taxon>
        <taxon>Gammaproteobacteria</taxon>
        <taxon>Aeromonadales</taxon>
        <taxon>Aeromonadaceae</taxon>
        <taxon>Aeromonas</taxon>
    </lineage>
</organism>
<accession>A0AAJ6CTE0</accession>
<evidence type="ECO:0000313" key="1">
    <source>
        <dbReference type="EMBL" id="WFG00385.1"/>
    </source>
</evidence>
<dbReference type="Proteomes" id="UP001218423">
    <property type="component" value="Plasmid pAC1520"/>
</dbReference>
<sequence length="97" mass="11492">MIEDRLVPRVLHLPVKAQYFNEIKAGTKPFEYRLTTDHWRKRIEGREFDEVHIKLGYPKAGDSSRILVRAWRGYELQTITHPHFGSYPVEVFAIRVN</sequence>
<proteinExistence type="predicted"/>